<evidence type="ECO:0000256" key="4">
    <source>
        <dbReference type="PROSITE-ProRule" id="PRU00325"/>
    </source>
</evidence>
<keyword evidence="1" id="KW-0479">Metal-binding</keyword>
<evidence type="ECO:0000313" key="8">
    <source>
        <dbReference type="Proteomes" id="UP000694565"/>
    </source>
</evidence>
<accession>A0A8C3A7U4</accession>
<keyword evidence="3" id="KW-0862">Zinc</keyword>
<sequence>MIWPYAADKQAVGNLSPSPSRSDGPPAKRLCCRPGYGAACRQGQRAAGAPCGGGGSSGAAPGESSKTQNPETLLDIAARRVAEKWPFQRVEERFERIPEPVQRRIVYWSFPRSEREICMYSSFNTGSGEESGSGGESPAAVTPPPPPPAASWERLAGSPSLSKRSALRTSMIDGECILRSSAGFHLSGTVREPATSSEPELVCNVSVSFDRCKITAVTCSCGNKDIFYCAHVVALSLYRVRKPEQVKLRLPISETLFQMNRDQLQKFVQYLITVHHTEVLPTAQKLADEILSQNSEINQVHGAPDPTAGASVDDDNCWHLDEEQVQEQVKLFLSQGGYHGSGKQLNLLFSKVREMLKMRDSNGARMLTLITEQFMGDPRLALWRQQGTTMTDKYRQLWDELGALWMCIVLNPHYKPEQKGFWLRQLRRWNSVDVCPLEDGNHGSELTNLTNALPQGPPGNPDSLTRPHRTVFTRAIEACDLHWQDPHLQHIITEDHYANYCYHDNLSSSLFDGRGWPLWHEHVPTACARVDALRSHGYPKEALRLAIAIVNTLRRQQQKQMEFFRTHKKELLHKGITSVTNLEGWVGHPLDPIGTLFSTLMETGRGGEDGAAALLDFSGTHTGRSVRCESTPLLEGESFMSLAVETALIGLGQQRVMPDGLYAQEKVCRNEEQLLAKLQEVNLGDALVKIFRKQAAFLLEAGPYSGLGELLYRESVPMHTFAKYLFTSLLPHDAELAYKIALRAMRLPVLESTSPSGDLSRPHHIVSVVPNRLPRWFTLSHIETQQCELASTMLTAAKGDARKLETVLESIQKNIHSSSHIFKLAQDAFKIATLMDSLPDITLLKVSLELGLQVMRMTLSTLNWRRREMVRWLVTCATEAGVFALDSIMQSWFTLFTPTEATSVVASTVMSNSTIVHLHLDCHQQENLANSARTLALQCAMKDPQNCALSALTLCEKDHIAFETAYQIVLDAAATGMNYTQLFTIARYMEHRGYPMRAYKLATLAMTHLNLSYNQDTHPAINDVLWACALSHSLGKNELASVIPLVVKSVKCATVLSDILRRCTLTTPGMVALHSRRNSGKLMPLDKAPLRQLLDATIGAYINTTHSRLTHISPRHYSEFIEFLSKARETFLMAHDGHVQFTQFIDNLKQIYKGKKKLMMLVRERFG</sequence>
<feature type="region of interest" description="Disordered" evidence="5">
    <location>
        <begin position="1"/>
        <end position="27"/>
    </location>
</feature>
<dbReference type="Ensembl" id="ENSCLMT00005039471.1">
    <property type="protein sequence ID" value="ENSCLMP00005038000.1"/>
    <property type="gene ID" value="ENSCLMG00005017606.1"/>
</dbReference>
<dbReference type="PANTHER" id="PTHR22619:SF3">
    <property type="entry name" value="ZINC FINGER SWIM DOMAIN-CONTAINING PROTEIN 6"/>
    <property type="match status" value="1"/>
</dbReference>
<reference evidence="7" key="1">
    <citation type="submission" date="2025-08" db="UniProtKB">
        <authorList>
            <consortium name="Ensembl"/>
        </authorList>
    </citation>
    <scope>IDENTIFICATION</scope>
</reference>
<evidence type="ECO:0000256" key="1">
    <source>
        <dbReference type="ARBA" id="ARBA00022723"/>
    </source>
</evidence>
<keyword evidence="2 4" id="KW-0863">Zinc-finger</keyword>
<dbReference type="PROSITE" id="PS50966">
    <property type="entry name" value="ZF_SWIM"/>
    <property type="match status" value="1"/>
</dbReference>
<protein>
    <submittedName>
        <fullName evidence="7">Zinc finger SWIM-type containing 6</fullName>
    </submittedName>
</protein>
<dbReference type="GeneTree" id="ENSGT00940000155496"/>
<dbReference type="GO" id="GO:0008270">
    <property type="term" value="F:zinc ion binding"/>
    <property type="evidence" value="ECO:0007669"/>
    <property type="project" value="UniProtKB-KW"/>
</dbReference>
<evidence type="ECO:0000256" key="5">
    <source>
        <dbReference type="SAM" id="MobiDB-lite"/>
    </source>
</evidence>
<evidence type="ECO:0000259" key="6">
    <source>
        <dbReference type="PROSITE" id="PS50966"/>
    </source>
</evidence>
<name>A0A8C3A7U4_CYCLU</name>
<dbReference type="Pfam" id="PF21055">
    <property type="entry name" value="ZSWIM4-8_C"/>
    <property type="match status" value="1"/>
</dbReference>
<proteinExistence type="predicted"/>
<evidence type="ECO:0000256" key="2">
    <source>
        <dbReference type="ARBA" id="ARBA00022771"/>
    </source>
</evidence>
<dbReference type="AlphaFoldDB" id="A0A8C3A7U4"/>
<dbReference type="PANTHER" id="PTHR22619">
    <property type="entry name" value="ZINC FINGER SWIM DOMAIN CONTAINING PROTEIN 4, 5, 6"/>
    <property type="match status" value="1"/>
</dbReference>
<dbReference type="GO" id="GO:0031462">
    <property type="term" value="C:Cul2-RING ubiquitin ligase complex"/>
    <property type="evidence" value="ECO:0007669"/>
    <property type="project" value="TreeGrafter"/>
</dbReference>
<feature type="region of interest" description="Disordered" evidence="5">
    <location>
        <begin position="43"/>
        <end position="68"/>
    </location>
</feature>
<evidence type="ECO:0000313" key="7">
    <source>
        <dbReference type="Ensembl" id="ENSCLMP00005038000.1"/>
    </source>
</evidence>
<dbReference type="Proteomes" id="UP000694565">
    <property type="component" value="Unplaced"/>
</dbReference>
<dbReference type="InterPro" id="IPR007527">
    <property type="entry name" value="Znf_SWIM"/>
</dbReference>
<reference evidence="7" key="2">
    <citation type="submission" date="2025-09" db="UniProtKB">
        <authorList>
            <consortium name="Ensembl"/>
        </authorList>
    </citation>
    <scope>IDENTIFICATION</scope>
</reference>
<organism evidence="7 8">
    <name type="scientific">Cyclopterus lumpus</name>
    <name type="common">Lumpsucker</name>
    <dbReference type="NCBI Taxonomy" id="8103"/>
    <lineage>
        <taxon>Eukaryota</taxon>
        <taxon>Metazoa</taxon>
        <taxon>Chordata</taxon>
        <taxon>Craniata</taxon>
        <taxon>Vertebrata</taxon>
        <taxon>Euteleostomi</taxon>
        <taxon>Actinopterygii</taxon>
        <taxon>Neopterygii</taxon>
        <taxon>Teleostei</taxon>
        <taxon>Neoteleostei</taxon>
        <taxon>Acanthomorphata</taxon>
        <taxon>Eupercaria</taxon>
        <taxon>Perciformes</taxon>
        <taxon>Cottioidei</taxon>
        <taxon>Cottales</taxon>
        <taxon>Cyclopteridae</taxon>
        <taxon>Cyclopterus</taxon>
    </lineage>
</organism>
<evidence type="ECO:0000256" key="3">
    <source>
        <dbReference type="ARBA" id="ARBA00022833"/>
    </source>
</evidence>
<keyword evidence="8" id="KW-1185">Reference proteome</keyword>
<feature type="region of interest" description="Disordered" evidence="5">
    <location>
        <begin position="123"/>
        <end position="155"/>
    </location>
</feature>
<dbReference type="InterPro" id="IPR048370">
    <property type="entry name" value="ZSWIM4-8_C"/>
</dbReference>
<feature type="domain" description="SWIM-type" evidence="6">
    <location>
        <begin position="205"/>
        <end position="240"/>
    </location>
</feature>